<dbReference type="EMBL" id="JAROKS010000004">
    <property type="protein sequence ID" value="KAK1804036.1"/>
    <property type="molecule type" value="Genomic_DNA"/>
</dbReference>
<evidence type="ECO:0000256" key="6">
    <source>
        <dbReference type="ARBA" id="ARBA00022685"/>
    </source>
</evidence>
<feature type="region of interest" description="Disordered" evidence="13">
    <location>
        <begin position="39"/>
        <end position="196"/>
    </location>
</feature>
<evidence type="ECO:0000313" key="16">
    <source>
        <dbReference type="EMBL" id="KAK1804036.1"/>
    </source>
</evidence>
<evidence type="ECO:0000256" key="10">
    <source>
        <dbReference type="ARBA" id="ARBA00023180"/>
    </source>
</evidence>
<evidence type="ECO:0000256" key="9">
    <source>
        <dbReference type="ARBA" id="ARBA00023157"/>
    </source>
</evidence>
<dbReference type="GO" id="GO:0005615">
    <property type="term" value="C:extracellular space"/>
    <property type="evidence" value="ECO:0007669"/>
    <property type="project" value="TreeGrafter"/>
</dbReference>
<keyword evidence="4" id="KW-0217">Developmental protein</keyword>
<dbReference type="GO" id="GO:0005161">
    <property type="term" value="F:platelet-derived growth factor receptor binding"/>
    <property type="evidence" value="ECO:0007669"/>
    <property type="project" value="TreeGrafter"/>
</dbReference>
<dbReference type="Pfam" id="PF00341">
    <property type="entry name" value="PDGF"/>
    <property type="match status" value="1"/>
</dbReference>
<dbReference type="GO" id="GO:0051781">
    <property type="term" value="P:positive regulation of cell division"/>
    <property type="evidence" value="ECO:0007669"/>
    <property type="project" value="UniProtKB-KW"/>
</dbReference>
<organism evidence="16 17">
    <name type="scientific">Electrophorus voltai</name>
    <dbReference type="NCBI Taxonomy" id="2609070"/>
    <lineage>
        <taxon>Eukaryota</taxon>
        <taxon>Metazoa</taxon>
        <taxon>Chordata</taxon>
        <taxon>Craniata</taxon>
        <taxon>Vertebrata</taxon>
        <taxon>Euteleostomi</taxon>
        <taxon>Actinopterygii</taxon>
        <taxon>Neopterygii</taxon>
        <taxon>Teleostei</taxon>
        <taxon>Ostariophysi</taxon>
        <taxon>Gymnotiformes</taxon>
        <taxon>Gymnotoidei</taxon>
        <taxon>Gymnotidae</taxon>
        <taxon>Electrophorus</taxon>
    </lineage>
</organism>
<evidence type="ECO:0000256" key="8">
    <source>
        <dbReference type="ARBA" id="ARBA00023030"/>
    </source>
</evidence>
<evidence type="ECO:0000256" key="3">
    <source>
        <dbReference type="ARBA" id="ARBA00018877"/>
    </source>
</evidence>
<evidence type="ECO:0000256" key="4">
    <source>
        <dbReference type="ARBA" id="ARBA00022473"/>
    </source>
</evidence>
<evidence type="ECO:0000256" key="5">
    <source>
        <dbReference type="ARBA" id="ARBA00022525"/>
    </source>
</evidence>
<keyword evidence="10" id="KW-0325">Glycoprotein</keyword>
<dbReference type="PROSITE" id="PS50278">
    <property type="entry name" value="PDGF_2"/>
    <property type="match status" value="1"/>
</dbReference>
<feature type="domain" description="CUB" evidence="14">
    <location>
        <begin position="178"/>
        <end position="290"/>
    </location>
</feature>
<dbReference type="SUPFAM" id="SSF49854">
    <property type="entry name" value="Spermadhesin, CUB domain"/>
    <property type="match status" value="1"/>
</dbReference>
<dbReference type="GO" id="GO:0008284">
    <property type="term" value="P:positive regulation of cell population proliferation"/>
    <property type="evidence" value="ECO:0007669"/>
    <property type="project" value="TreeGrafter"/>
</dbReference>
<dbReference type="SUPFAM" id="SSF57501">
    <property type="entry name" value="Cystine-knot cytokines"/>
    <property type="match status" value="1"/>
</dbReference>
<keyword evidence="11" id="KW-0497">Mitogen</keyword>
<evidence type="ECO:0000256" key="11">
    <source>
        <dbReference type="ARBA" id="ARBA00023246"/>
    </source>
</evidence>
<dbReference type="Gene3D" id="2.10.90.10">
    <property type="entry name" value="Cystine-knot cytokines"/>
    <property type="match status" value="1"/>
</dbReference>
<dbReference type="InterPro" id="IPR000859">
    <property type="entry name" value="CUB_dom"/>
</dbReference>
<dbReference type="PANTHER" id="PTHR11633:SF5">
    <property type="entry name" value="PLATELET-DERIVED GROWTH FACTOR C"/>
    <property type="match status" value="1"/>
</dbReference>
<gene>
    <name evidence="16" type="ORF">P4O66_020081</name>
</gene>
<evidence type="ECO:0000313" key="17">
    <source>
        <dbReference type="Proteomes" id="UP001239994"/>
    </source>
</evidence>
<feature type="non-terminal residue" evidence="16">
    <location>
        <position position="1"/>
    </location>
</feature>
<feature type="compositionally biased region" description="Low complexity" evidence="13">
    <location>
        <begin position="179"/>
        <end position="191"/>
    </location>
</feature>
<dbReference type="CDD" id="cd00041">
    <property type="entry name" value="CUB"/>
    <property type="match status" value="1"/>
</dbReference>
<dbReference type="AlphaFoldDB" id="A0AAD8ZRN3"/>
<evidence type="ECO:0000256" key="12">
    <source>
        <dbReference type="PROSITE-ProRule" id="PRU00059"/>
    </source>
</evidence>
<keyword evidence="17" id="KW-1185">Reference proteome</keyword>
<keyword evidence="5" id="KW-0964">Secreted</keyword>
<evidence type="ECO:0000259" key="15">
    <source>
        <dbReference type="PROSITE" id="PS50278"/>
    </source>
</evidence>
<dbReference type="GO" id="GO:0051897">
    <property type="term" value="P:positive regulation of phosphatidylinositol 3-kinase/protein kinase B signal transduction"/>
    <property type="evidence" value="ECO:0007669"/>
    <property type="project" value="TreeGrafter"/>
</dbReference>
<dbReference type="GO" id="GO:0070374">
    <property type="term" value="P:positive regulation of ERK1 and ERK2 cascade"/>
    <property type="evidence" value="ECO:0007669"/>
    <property type="project" value="TreeGrafter"/>
</dbReference>
<comment type="caution">
    <text evidence="16">The sequence shown here is derived from an EMBL/GenBank/DDBJ whole genome shotgun (WGS) entry which is preliminary data.</text>
</comment>
<keyword evidence="6" id="KW-0165">Cleavage on pair of basic residues</keyword>
<dbReference type="Pfam" id="PF00431">
    <property type="entry name" value="CUB"/>
    <property type="match status" value="1"/>
</dbReference>
<evidence type="ECO:0000256" key="1">
    <source>
        <dbReference type="ARBA" id="ARBA00004613"/>
    </source>
</evidence>
<dbReference type="GO" id="GO:0048008">
    <property type="term" value="P:platelet-derived growth factor receptor signaling pathway"/>
    <property type="evidence" value="ECO:0007669"/>
    <property type="project" value="TreeGrafter"/>
</dbReference>
<feature type="non-terminal residue" evidence="16">
    <location>
        <position position="437"/>
    </location>
</feature>
<comment type="subcellular location">
    <subcellularLocation>
        <location evidence="1">Secreted</location>
    </subcellularLocation>
</comment>
<protein>
    <recommendedName>
        <fullName evidence="3">Platelet-derived growth factor C</fullName>
    </recommendedName>
</protein>
<sequence length="437" mass="49033">PVQHYPKTLYTTLTAPLQHYPKTLYTTLTAALQHYPKTLHHPHSSTTALPKDSLHHPHSSTTALLKDSLHHPHSSITALPKDSLHHPHSSTTALPKDSLHHPHSSTTALPKDSLHHPHSSTTALPKDSLHHPHSSTTALPKDSLHHPHSSTTALPKDSLHHPHSSTTALPKDSLHHPHSSTTPPTDSHTAPPQHPLNLYKFRGGESLPSRLDLLSVHEPEMVSLRSVMLVDRYDYVEVEEPTEGTVLGRWCGSQAAPSMHVSKGNQVRIRFMSDEYFPSEPGFCIHYTLLQQKLNEDAMLPPAPQSVEALGELVAGFSTVEELFKYLEPDRWQLDLEELYTPTWQVLGKSFFHQKKARGMVDLNLLRDEVRLYSCTPRNLSVSVREELRRTDAIFWPSCLLVKRCGGNCSCCSNRCYDCHCTPTRVAKKYHEVLTCS</sequence>
<dbReference type="GO" id="GO:0008083">
    <property type="term" value="F:growth factor activity"/>
    <property type="evidence" value="ECO:0007669"/>
    <property type="project" value="UniProtKB-KW"/>
</dbReference>
<dbReference type="GO" id="GO:0030335">
    <property type="term" value="P:positive regulation of cell migration"/>
    <property type="evidence" value="ECO:0007669"/>
    <property type="project" value="TreeGrafter"/>
</dbReference>
<proteinExistence type="inferred from homology"/>
<dbReference type="InterPro" id="IPR000072">
    <property type="entry name" value="PDGF/VEGF_dom"/>
</dbReference>
<evidence type="ECO:0000259" key="14">
    <source>
        <dbReference type="PROSITE" id="PS01180"/>
    </source>
</evidence>
<dbReference type="Proteomes" id="UP001239994">
    <property type="component" value="Unassembled WGS sequence"/>
</dbReference>
<comment type="caution">
    <text evidence="12">Lacks conserved residue(s) required for the propagation of feature annotation.</text>
</comment>
<dbReference type="PROSITE" id="PS01180">
    <property type="entry name" value="CUB"/>
    <property type="match status" value="1"/>
</dbReference>
<dbReference type="GO" id="GO:0016020">
    <property type="term" value="C:membrane"/>
    <property type="evidence" value="ECO:0007669"/>
    <property type="project" value="InterPro"/>
</dbReference>
<accession>A0AAD8ZRN3</accession>
<dbReference type="PANTHER" id="PTHR11633">
    <property type="entry name" value="PLATELET-DERIVED GROWTH FACTOR"/>
    <property type="match status" value="1"/>
</dbReference>
<feature type="domain" description="Platelet-derived growth factor (PDGF) family profile" evidence="15">
    <location>
        <begin position="375"/>
        <end position="416"/>
    </location>
</feature>
<reference evidence="16" key="1">
    <citation type="submission" date="2023-03" db="EMBL/GenBank/DDBJ databases">
        <title>Electrophorus voltai genome.</title>
        <authorList>
            <person name="Bian C."/>
        </authorList>
    </citation>
    <scope>NUCLEOTIDE SEQUENCE</scope>
    <source>
        <strain evidence="16">CB-2022</strain>
        <tissue evidence="16">Muscle</tissue>
    </source>
</reference>
<comment type="similarity">
    <text evidence="2">Belongs to the PDGF/VEGF growth factor family.</text>
</comment>
<dbReference type="InterPro" id="IPR029034">
    <property type="entry name" value="Cystine-knot_cytokine"/>
</dbReference>
<evidence type="ECO:0000256" key="2">
    <source>
        <dbReference type="ARBA" id="ARBA00006686"/>
    </source>
</evidence>
<keyword evidence="8" id="KW-0339">Growth factor</keyword>
<name>A0AAD8ZRN3_9TELE</name>
<keyword evidence="7" id="KW-0732">Signal</keyword>
<evidence type="ECO:0000256" key="13">
    <source>
        <dbReference type="SAM" id="MobiDB-lite"/>
    </source>
</evidence>
<dbReference type="InterPro" id="IPR035914">
    <property type="entry name" value="Sperma_CUB_dom_sf"/>
</dbReference>
<keyword evidence="9" id="KW-1015">Disulfide bond</keyword>
<evidence type="ECO:0000256" key="7">
    <source>
        <dbReference type="ARBA" id="ARBA00022729"/>
    </source>
</evidence>
<dbReference type="Gene3D" id="2.60.120.290">
    <property type="entry name" value="Spermadhesin, CUB domain"/>
    <property type="match status" value="1"/>
</dbReference>